<evidence type="ECO:0000313" key="22">
    <source>
        <dbReference type="EMBL" id="PKA49760.1"/>
    </source>
</evidence>
<evidence type="ECO:0000256" key="15">
    <source>
        <dbReference type="ARBA" id="ARBA00023136"/>
    </source>
</evidence>
<organism evidence="22 23">
    <name type="scientific">Apostasia shenzhenica</name>
    <dbReference type="NCBI Taxonomy" id="1088818"/>
    <lineage>
        <taxon>Eukaryota</taxon>
        <taxon>Viridiplantae</taxon>
        <taxon>Streptophyta</taxon>
        <taxon>Embryophyta</taxon>
        <taxon>Tracheophyta</taxon>
        <taxon>Spermatophyta</taxon>
        <taxon>Magnoliopsida</taxon>
        <taxon>Liliopsida</taxon>
        <taxon>Asparagales</taxon>
        <taxon>Orchidaceae</taxon>
        <taxon>Apostasioideae</taxon>
        <taxon>Apostasia</taxon>
    </lineage>
</organism>
<dbReference type="PANTHER" id="PTHR48005">
    <property type="entry name" value="LEUCINE RICH REPEAT KINASE 2"/>
    <property type="match status" value="1"/>
</dbReference>
<keyword evidence="13" id="KW-0067">ATP-binding</keyword>
<sequence length="1174" mass="127792">MGGNTFLVQQTVKRRSMKIIECPRENSLWPENNSLDDHRRRSSSESNGLPTVGLSFIRIIPIRPLITSNLWYVTVSPHNRSHSFPSPPLTFFCPDSAAAVESQQPAPADKEILVNLKSFLLERNRINLGPYADWNESEPSPCRWRGISCDSSGRVAVVDLRDSGISGGIFPNFSLLPALTRLDLSRNYIAGPVPTDFNKCRALRHLNLSHNLIAGELDLRGLSLLENLDIAVNRFQGRVSSSFPANCGSLVSLNISGNNFTGEIGSFFSGCQHKLQYLDLSLNRFEGEMSWGFWWLREFSVADNVFSGVISPETFPENCSLEALDLSGNGFSGSFPDSIANCSKLNSLDLWGNLLTGKITSGIGDLTELNSLFLGNNSFDRDLPMELLNCRKLVFLDISRNQFGGEIQQIFGNFTTLKFLILHSNSYSGGIEESGILELPNLLRLDLSFNNFSRKLPVSVADMPKIKLIILAYNYFYGRIPPEYGRILTLQVLDLSFNRLSGGIPPEIGNLTSVLWLMLANNNLTGEIPPEIGNCSSLLWLNIANNRLSGRIPPAISTVGRDPAPTFEQNRLIKDLSAGSSECLAMKRWMPGIYPPFSFFLTVMTRRSCRATWDHLLKGFGVFPVCLNSTKPIRTLDSSGYFHIHGNRLSGEIPPEIGLMRRLSLLLINDNEFSGSFPPIISGLPLIVLNASSNHFSGQIPSDLGRIQCLQILDLSWNNFSGEFPVSLNGLSSLNMFNISFNPFLYGLIPSNGQLATFDKTSFIGDPLIFFSTGFTPPPAAQPSGTTPRSRKSSLYGIMSAVTVPAFVIVAIFGFLCSKGRSRSAVNCLSCLEKDPITLEVAKKGQIYAAPSPPPSTAGASSRLSSPAGNGVRVFGLDKTAFTYPDILAATGNFSNDMVIGRGGCGVVYRGVLPDGRHVAVKKLQKGGSEGEREFRAEMEVVAGGHPNLVPLYGWCLLGTTKLLVYEYMAGGTLEDVIKDRLGFRWARRLEAAVGVARALVYLHHECSPAVVHRDVKASNVMMDGGGRARVTDFGMSRAVSDGNSHVSTAVAGTVGYVAPEYGQTWRATTKGDVYSFGVLAMELATGRRAVEDDDAGAEGLVEWLRRVGAEAAEAEAAEGWRSEEGGGEAMRGLMGVAMSCAAELPAARPDMREALGMLLNIAGGIFNKLSTTL</sequence>
<evidence type="ECO:0000256" key="13">
    <source>
        <dbReference type="ARBA" id="ARBA00022840"/>
    </source>
</evidence>
<dbReference type="STRING" id="1088818.A0A2I0A2I5"/>
<dbReference type="PROSITE" id="PS00108">
    <property type="entry name" value="PROTEIN_KINASE_ST"/>
    <property type="match status" value="1"/>
</dbReference>
<gene>
    <name evidence="22" type="ORF">AXF42_Ash004301</name>
</gene>
<evidence type="ECO:0000256" key="9">
    <source>
        <dbReference type="ARBA" id="ARBA00022729"/>
    </source>
</evidence>
<dbReference type="Gene3D" id="3.30.200.20">
    <property type="entry name" value="Phosphorylase Kinase, domain 1"/>
    <property type="match status" value="1"/>
</dbReference>
<evidence type="ECO:0000256" key="14">
    <source>
        <dbReference type="ARBA" id="ARBA00022989"/>
    </source>
</evidence>
<dbReference type="InterPro" id="IPR013210">
    <property type="entry name" value="LRR_N_plant-typ"/>
</dbReference>
<dbReference type="SMART" id="SM00369">
    <property type="entry name" value="LRR_TYP"/>
    <property type="match status" value="4"/>
</dbReference>
<evidence type="ECO:0000256" key="2">
    <source>
        <dbReference type="ARBA" id="ARBA00008684"/>
    </source>
</evidence>
<dbReference type="FunFam" id="1.10.510.10:FF:000388">
    <property type="entry name" value="Leucine-rich repeat receptor-like tyrosine-protein kinase PXC3"/>
    <property type="match status" value="1"/>
</dbReference>
<dbReference type="InterPro" id="IPR051420">
    <property type="entry name" value="Ser_Thr_Kinases_DiverseReg"/>
</dbReference>
<dbReference type="OrthoDB" id="676979at2759"/>
<keyword evidence="15 20" id="KW-0472">Membrane</keyword>
<proteinExistence type="inferred from homology"/>
<reference evidence="22 23" key="1">
    <citation type="journal article" date="2017" name="Nature">
        <title>The Apostasia genome and the evolution of orchids.</title>
        <authorList>
            <person name="Zhang G.Q."/>
            <person name="Liu K.W."/>
            <person name="Li Z."/>
            <person name="Lohaus R."/>
            <person name="Hsiao Y.Y."/>
            <person name="Niu S.C."/>
            <person name="Wang J.Y."/>
            <person name="Lin Y.C."/>
            <person name="Xu Q."/>
            <person name="Chen L.J."/>
            <person name="Yoshida K."/>
            <person name="Fujiwara S."/>
            <person name="Wang Z.W."/>
            <person name="Zhang Y.Q."/>
            <person name="Mitsuda N."/>
            <person name="Wang M."/>
            <person name="Liu G.H."/>
            <person name="Pecoraro L."/>
            <person name="Huang H.X."/>
            <person name="Xiao X.J."/>
            <person name="Lin M."/>
            <person name="Wu X.Y."/>
            <person name="Wu W.L."/>
            <person name="Chen Y.Y."/>
            <person name="Chang S.B."/>
            <person name="Sakamoto S."/>
            <person name="Ohme-Takagi M."/>
            <person name="Yagi M."/>
            <person name="Zeng S.J."/>
            <person name="Shen C.Y."/>
            <person name="Yeh C.M."/>
            <person name="Luo Y.B."/>
            <person name="Tsai W.C."/>
            <person name="Van de Peer Y."/>
            <person name="Liu Z.J."/>
        </authorList>
    </citation>
    <scope>NUCLEOTIDE SEQUENCE [LARGE SCALE GENOMIC DNA]</scope>
    <source>
        <strain evidence="23">cv. Shenzhen</strain>
        <tissue evidence="22">Stem</tissue>
    </source>
</reference>
<dbReference type="InterPro" id="IPR008271">
    <property type="entry name" value="Ser/Thr_kinase_AS"/>
</dbReference>
<feature type="transmembrane region" description="Helical" evidence="20">
    <location>
        <begin position="795"/>
        <end position="817"/>
    </location>
</feature>
<dbReference type="FunFam" id="3.30.200.20:FF:000309">
    <property type="entry name" value="Leucine-rich repeat receptor protein kinase MSP1"/>
    <property type="match status" value="1"/>
</dbReference>
<dbReference type="SUPFAM" id="SSF56112">
    <property type="entry name" value="Protein kinase-like (PK-like)"/>
    <property type="match status" value="1"/>
</dbReference>
<evidence type="ECO:0000256" key="8">
    <source>
        <dbReference type="ARBA" id="ARBA00022692"/>
    </source>
</evidence>
<dbReference type="InterPro" id="IPR003591">
    <property type="entry name" value="Leu-rich_rpt_typical-subtyp"/>
</dbReference>
<accession>A0A2I0A2I5</accession>
<dbReference type="FunFam" id="3.80.10.10:FF:000041">
    <property type="entry name" value="LRR receptor-like serine/threonine-protein kinase ERECTA"/>
    <property type="match status" value="1"/>
</dbReference>
<dbReference type="Gene3D" id="3.80.10.10">
    <property type="entry name" value="Ribonuclease Inhibitor"/>
    <property type="match status" value="2"/>
</dbReference>
<dbReference type="InterPro" id="IPR011009">
    <property type="entry name" value="Kinase-like_dom_sf"/>
</dbReference>
<evidence type="ECO:0000256" key="19">
    <source>
        <dbReference type="ARBA" id="ARBA00048679"/>
    </source>
</evidence>
<keyword evidence="12 22" id="KW-0418">Kinase</keyword>
<evidence type="ECO:0000256" key="18">
    <source>
        <dbReference type="ARBA" id="ARBA00047899"/>
    </source>
</evidence>
<comment type="catalytic activity">
    <reaction evidence="18">
        <text>L-threonyl-[protein] + ATP = O-phospho-L-threonyl-[protein] + ADP + H(+)</text>
        <dbReference type="Rhea" id="RHEA:46608"/>
        <dbReference type="Rhea" id="RHEA-COMP:11060"/>
        <dbReference type="Rhea" id="RHEA-COMP:11605"/>
        <dbReference type="ChEBI" id="CHEBI:15378"/>
        <dbReference type="ChEBI" id="CHEBI:30013"/>
        <dbReference type="ChEBI" id="CHEBI:30616"/>
        <dbReference type="ChEBI" id="CHEBI:61977"/>
        <dbReference type="ChEBI" id="CHEBI:456216"/>
        <dbReference type="EC" id="2.7.11.1"/>
    </reaction>
</comment>
<dbReference type="GO" id="GO:0016020">
    <property type="term" value="C:membrane"/>
    <property type="evidence" value="ECO:0007669"/>
    <property type="project" value="UniProtKB-SubCell"/>
</dbReference>
<comment type="catalytic activity">
    <reaction evidence="19">
        <text>L-seryl-[protein] + ATP = O-phospho-L-seryl-[protein] + ADP + H(+)</text>
        <dbReference type="Rhea" id="RHEA:17989"/>
        <dbReference type="Rhea" id="RHEA-COMP:9863"/>
        <dbReference type="Rhea" id="RHEA-COMP:11604"/>
        <dbReference type="ChEBI" id="CHEBI:15378"/>
        <dbReference type="ChEBI" id="CHEBI:29999"/>
        <dbReference type="ChEBI" id="CHEBI:30616"/>
        <dbReference type="ChEBI" id="CHEBI:83421"/>
        <dbReference type="ChEBI" id="CHEBI:456216"/>
        <dbReference type="EC" id="2.7.11.1"/>
    </reaction>
</comment>
<comment type="similarity">
    <text evidence="2">Belongs to the protein kinase superfamily. Ser/Thr protein kinase family.</text>
</comment>
<dbReference type="PROSITE" id="PS50011">
    <property type="entry name" value="PROTEIN_KINASE_DOM"/>
    <property type="match status" value="1"/>
</dbReference>
<dbReference type="Pfam" id="PF13855">
    <property type="entry name" value="LRR_8"/>
    <property type="match status" value="1"/>
</dbReference>
<name>A0A2I0A2I5_9ASPA</name>
<keyword evidence="23" id="KW-1185">Reference proteome</keyword>
<dbReference type="GO" id="GO:0004674">
    <property type="term" value="F:protein serine/threonine kinase activity"/>
    <property type="evidence" value="ECO:0007669"/>
    <property type="project" value="UniProtKB-KW"/>
</dbReference>
<evidence type="ECO:0000256" key="3">
    <source>
        <dbReference type="ARBA" id="ARBA00012513"/>
    </source>
</evidence>
<comment type="subcellular location">
    <subcellularLocation>
        <location evidence="1">Membrane</location>
        <topology evidence="1">Single-pass type I membrane protein</topology>
    </subcellularLocation>
</comment>
<feature type="domain" description="Protein kinase" evidence="21">
    <location>
        <begin position="894"/>
        <end position="1160"/>
    </location>
</feature>
<evidence type="ECO:0000256" key="16">
    <source>
        <dbReference type="ARBA" id="ARBA00023170"/>
    </source>
</evidence>
<dbReference type="EC" id="2.7.11.1" evidence="3"/>
<dbReference type="InterPro" id="IPR032675">
    <property type="entry name" value="LRR_dom_sf"/>
</dbReference>
<evidence type="ECO:0000256" key="17">
    <source>
        <dbReference type="ARBA" id="ARBA00023180"/>
    </source>
</evidence>
<dbReference type="InterPro" id="IPR000719">
    <property type="entry name" value="Prot_kinase_dom"/>
</dbReference>
<keyword evidence="17" id="KW-0325">Glycoprotein</keyword>
<dbReference type="SUPFAM" id="SSF52047">
    <property type="entry name" value="RNI-like"/>
    <property type="match status" value="1"/>
</dbReference>
<keyword evidence="5" id="KW-0597">Phosphoprotein</keyword>
<keyword evidence="8 20" id="KW-0812">Transmembrane</keyword>
<dbReference type="SUPFAM" id="SSF52058">
    <property type="entry name" value="L domain-like"/>
    <property type="match status" value="2"/>
</dbReference>
<dbReference type="Pfam" id="PF00560">
    <property type="entry name" value="LRR_1"/>
    <property type="match status" value="7"/>
</dbReference>
<keyword evidence="9" id="KW-0732">Signal</keyword>
<protein>
    <recommendedName>
        <fullName evidence="3">non-specific serine/threonine protein kinase</fullName>
        <ecNumber evidence="3">2.7.11.1</ecNumber>
    </recommendedName>
</protein>
<keyword evidence="11" id="KW-0547">Nucleotide-binding</keyword>
<dbReference type="EMBL" id="KZ452037">
    <property type="protein sequence ID" value="PKA49760.1"/>
    <property type="molecule type" value="Genomic_DNA"/>
</dbReference>
<dbReference type="Proteomes" id="UP000236161">
    <property type="component" value="Unassembled WGS sequence"/>
</dbReference>
<evidence type="ECO:0000256" key="11">
    <source>
        <dbReference type="ARBA" id="ARBA00022741"/>
    </source>
</evidence>
<dbReference type="GO" id="GO:0005524">
    <property type="term" value="F:ATP binding"/>
    <property type="evidence" value="ECO:0007669"/>
    <property type="project" value="UniProtKB-KW"/>
</dbReference>
<keyword evidence="6" id="KW-0433">Leucine-rich repeat</keyword>
<evidence type="ECO:0000259" key="21">
    <source>
        <dbReference type="PROSITE" id="PS50011"/>
    </source>
</evidence>
<evidence type="ECO:0000256" key="4">
    <source>
        <dbReference type="ARBA" id="ARBA00022527"/>
    </source>
</evidence>
<dbReference type="InterPro" id="IPR001611">
    <property type="entry name" value="Leu-rich_rpt"/>
</dbReference>
<dbReference type="PANTHER" id="PTHR48005:SF84">
    <property type="entry name" value="NON-SPECIFIC SERINE_THREONINE PROTEIN KINASE"/>
    <property type="match status" value="1"/>
</dbReference>
<evidence type="ECO:0000256" key="10">
    <source>
        <dbReference type="ARBA" id="ARBA00022737"/>
    </source>
</evidence>
<dbReference type="FunFam" id="3.80.10.10:FF:000691">
    <property type="entry name" value="Putative LRR receptor-like serine/threonine-protein kinase"/>
    <property type="match status" value="1"/>
</dbReference>
<evidence type="ECO:0000313" key="23">
    <source>
        <dbReference type="Proteomes" id="UP000236161"/>
    </source>
</evidence>
<dbReference type="Pfam" id="PF00069">
    <property type="entry name" value="Pkinase"/>
    <property type="match status" value="1"/>
</dbReference>
<dbReference type="Gene3D" id="1.10.510.10">
    <property type="entry name" value="Transferase(Phosphotransferase) domain 1"/>
    <property type="match status" value="1"/>
</dbReference>
<dbReference type="GO" id="GO:0106310">
    <property type="term" value="F:protein serine kinase activity"/>
    <property type="evidence" value="ECO:0007669"/>
    <property type="project" value="RHEA"/>
</dbReference>
<dbReference type="PROSITE" id="PS51450">
    <property type="entry name" value="LRR"/>
    <property type="match status" value="1"/>
</dbReference>
<dbReference type="Pfam" id="PF08263">
    <property type="entry name" value="LRRNT_2"/>
    <property type="match status" value="1"/>
</dbReference>
<keyword evidence="7 22" id="KW-0808">Transferase</keyword>
<dbReference type="SMART" id="SM00220">
    <property type="entry name" value="S_TKc"/>
    <property type="match status" value="1"/>
</dbReference>
<dbReference type="AlphaFoldDB" id="A0A2I0A2I5"/>
<evidence type="ECO:0000256" key="6">
    <source>
        <dbReference type="ARBA" id="ARBA00022614"/>
    </source>
</evidence>
<dbReference type="CDD" id="cd14066">
    <property type="entry name" value="STKc_IRAK"/>
    <property type="match status" value="1"/>
</dbReference>
<keyword evidence="10" id="KW-0677">Repeat</keyword>
<evidence type="ECO:0000256" key="20">
    <source>
        <dbReference type="SAM" id="Phobius"/>
    </source>
</evidence>
<evidence type="ECO:0000256" key="7">
    <source>
        <dbReference type="ARBA" id="ARBA00022679"/>
    </source>
</evidence>
<evidence type="ECO:0000256" key="5">
    <source>
        <dbReference type="ARBA" id="ARBA00022553"/>
    </source>
</evidence>
<keyword evidence="4" id="KW-0723">Serine/threonine-protein kinase</keyword>
<evidence type="ECO:0000256" key="1">
    <source>
        <dbReference type="ARBA" id="ARBA00004479"/>
    </source>
</evidence>
<keyword evidence="16 22" id="KW-0675">Receptor</keyword>
<evidence type="ECO:0000256" key="12">
    <source>
        <dbReference type="ARBA" id="ARBA00022777"/>
    </source>
</evidence>
<keyword evidence="14 20" id="KW-1133">Transmembrane helix</keyword>